<dbReference type="SMART" id="SM01199">
    <property type="entry name" value="FDF"/>
    <property type="match status" value="1"/>
</dbReference>
<comment type="subcellular location">
    <subcellularLocation>
        <location evidence="1">Cytoplasm</location>
        <location evidence="1">P-body</location>
    </subcellularLocation>
</comment>
<feature type="compositionally biased region" description="Low complexity" evidence="5">
    <location>
        <begin position="155"/>
        <end position="180"/>
    </location>
</feature>
<evidence type="ECO:0000256" key="4">
    <source>
        <dbReference type="ARBA" id="ARBA00022490"/>
    </source>
</evidence>
<dbReference type="Pfam" id="PF03853">
    <property type="entry name" value="YjeF_N"/>
    <property type="match status" value="1"/>
</dbReference>
<dbReference type="Gene3D" id="3.40.50.10260">
    <property type="entry name" value="YjeF N-terminal domain"/>
    <property type="match status" value="1"/>
</dbReference>
<dbReference type="InterPro" id="IPR036652">
    <property type="entry name" value="YjeF_N_dom_sf"/>
</dbReference>
<dbReference type="GO" id="GO:0031087">
    <property type="term" value="P:deadenylation-independent decapping of nuclear-transcribed mRNA"/>
    <property type="evidence" value="ECO:0007669"/>
    <property type="project" value="TreeGrafter"/>
</dbReference>
<feature type="region of interest" description="Disordered" evidence="5">
    <location>
        <begin position="376"/>
        <end position="521"/>
    </location>
</feature>
<feature type="compositionally biased region" description="Basic and acidic residues" evidence="5">
    <location>
        <begin position="214"/>
        <end position="227"/>
    </location>
</feature>
<feature type="compositionally biased region" description="Basic residues" evidence="5">
    <location>
        <begin position="437"/>
        <end position="451"/>
    </location>
</feature>
<keyword evidence="4" id="KW-0963">Cytoplasm</keyword>
<dbReference type="InterPro" id="IPR004443">
    <property type="entry name" value="YjeF_N_dom"/>
</dbReference>
<feature type="compositionally biased region" description="Polar residues" evidence="5">
    <location>
        <begin position="490"/>
        <end position="521"/>
    </location>
</feature>
<evidence type="ECO:0000259" key="6">
    <source>
        <dbReference type="PROSITE" id="PS51385"/>
    </source>
</evidence>
<feature type="compositionally biased region" description="Polar residues" evidence="5">
    <location>
        <begin position="297"/>
        <end position="311"/>
    </location>
</feature>
<comment type="similarity">
    <text evidence="2">Belongs to the EDC3 family.</text>
</comment>
<feature type="region of interest" description="Disordered" evidence="5">
    <location>
        <begin position="66"/>
        <end position="114"/>
    </location>
</feature>
<dbReference type="Pfam" id="PF09532">
    <property type="entry name" value="FDF"/>
    <property type="match status" value="1"/>
</dbReference>
<organism evidence="8 9">
    <name type="scientific">Extremus antarcticus</name>
    <dbReference type="NCBI Taxonomy" id="702011"/>
    <lineage>
        <taxon>Eukaryota</taxon>
        <taxon>Fungi</taxon>
        <taxon>Dikarya</taxon>
        <taxon>Ascomycota</taxon>
        <taxon>Pezizomycotina</taxon>
        <taxon>Dothideomycetes</taxon>
        <taxon>Dothideomycetidae</taxon>
        <taxon>Mycosphaerellales</taxon>
        <taxon>Extremaceae</taxon>
        <taxon>Extremus</taxon>
    </lineage>
</organism>
<proteinExistence type="inferred from homology"/>
<feature type="compositionally biased region" description="Low complexity" evidence="5">
    <location>
        <begin position="467"/>
        <end position="482"/>
    </location>
</feature>
<evidence type="ECO:0000256" key="1">
    <source>
        <dbReference type="ARBA" id="ARBA00004201"/>
    </source>
</evidence>
<dbReference type="PANTHER" id="PTHR13612">
    <property type="entry name" value="ENHANCER OF MRNA-DECAPPING PROTEIN 3"/>
    <property type="match status" value="1"/>
</dbReference>
<dbReference type="PROSITE" id="PS51512">
    <property type="entry name" value="DFDF"/>
    <property type="match status" value="1"/>
</dbReference>
<dbReference type="GO" id="GO:0000932">
    <property type="term" value="C:P-body"/>
    <property type="evidence" value="ECO:0007669"/>
    <property type="project" value="UniProtKB-SubCell"/>
</dbReference>
<evidence type="ECO:0000256" key="2">
    <source>
        <dbReference type="ARBA" id="ARBA00006610"/>
    </source>
</evidence>
<dbReference type="GO" id="GO:0033962">
    <property type="term" value="P:P-body assembly"/>
    <property type="evidence" value="ECO:0007669"/>
    <property type="project" value="TreeGrafter"/>
</dbReference>
<feature type="region of interest" description="Disordered" evidence="5">
    <location>
        <begin position="583"/>
        <end position="608"/>
    </location>
</feature>
<keyword evidence="9" id="KW-1185">Reference proteome</keyword>
<accession>A0AAJ0D5R3</accession>
<evidence type="ECO:0000256" key="3">
    <source>
        <dbReference type="ARBA" id="ARBA00015797"/>
    </source>
</evidence>
<feature type="domain" description="YjeF N-terminal" evidence="6">
    <location>
        <begin position="547"/>
        <end position="811"/>
    </location>
</feature>
<dbReference type="AlphaFoldDB" id="A0AAJ0D5R3"/>
<dbReference type="SUPFAM" id="SSF64153">
    <property type="entry name" value="YjeF N-terminal domain-like"/>
    <property type="match status" value="1"/>
</dbReference>
<feature type="region of interest" description="Disordered" evidence="5">
    <location>
        <begin position="195"/>
        <end position="334"/>
    </location>
</feature>
<evidence type="ECO:0000259" key="7">
    <source>
        <dbReference type="PROSITE" id="PS51512"/>
    </source>
</evidence>
<dbReference type="PROSITE" id="PS51385">
    <property type="entry name" value="YJEF_N"/>
    <property type="match status" value="1"/>
</dbReference>
<evidence type="ECO:0000256" key="5">
    <source>
        <dbReference type="SAM" id="MobiDB-lite"/>
    </source>
</evidence>
<evidence type="ECO:0000313" key="8">
    <source>
        <dbReference type="EMBL" id="KAK3046616.1"/>
    </source>
</evidence>
<evidence type="ECO:0000313" key="9">
    <source>
        <dbReference type="Proteomes" id="UP001271007"/>
    </source>
</evidence>
<feature type="compositionally biased region" description="Polar residues" evidence="5">
    <location>
        <begin position="196"/>
        <end position="213"/>
    </location>
</feature>
<dbReference type="InterPro" id="IPR025762">
    <property type="entry name" value="DFDF"/>
</dbReference>
<feature type="region of interest" description="Disordered" evidence="5">
    <location>
        <begin position="132"/>
        <end position="183"/>
    </location>
</feature>
<dbReference type="EMBL" id="JAWDJX010000085">
    <property type="protein sequence ID" value="KAK3046616.1"/>
    <property type="molecule type" value="Genomic_DNA"/>
</dbReference>
<name>A0AAJ0D5R3_9PEZI</name>
<reference evidence="8" key="1">
    <citation type="submission" date="2023-04" db="EMBL/GenBank/DDBJ databases">
        <title>Black Yeasts Isolated from many extreme environments.</title>
        <authorList>
            <person name="Coleine C."/>
            <person name="Stajich J.E."/>
            <person name="Selbmann L."/>
        </authorList>
    </citation>
    <scope>NUCLEOTIDE SEQUENCE</scope>
    <source>
        <strain evidence="8">CCFEE 5312</strain>
    </source>
</reference>
<dbReference type="InterPro" id="IPR019050">
    <property type="entry name" value="FDF_dom"/>
</dbReference>
<dbReference type="GO" id="GO:0003729">
    <property type="term" value="F:mRNA binding"/>
    <property type="evidence" value="ECO:0007669"/>
    <property type="project" value="TreeGrafter"/>
</dbReference>
<dbReference type="Proteomes" id="UP001271007">
    <property type="component" value="Unassembled WGS sequence"/>
</dbReference>
<protein>
    <recommendedName>
        <fullName evidence="3">Enhancer of mRNA-decapping protein 3</fullName>
    </recommendedName>
</protein>
<feature type="domain" description="DFDF" evidence="7">
    <location>
        <begin position="335"/>
        <end position="371"/>
    </location>
</feature>
<dbReference type="PANTHER" id="PTHR13612:SF0">
    <property type="entry name" value="ENHANCER OF MRNA-DECAPPING PROTEIN 3"/>
    <property type="match status" value="1"/>
</dbReference>
<sequence>MADFTGMMVSVTLKNPENLVLEGKVLQIIPGQTLALSNVVFPQSGGKATSWTVRGADIADIRVVDTGVRPTSSPPRATPTTAAAAGRSEAPTLSAGPLRSHPPSRAGPPASVVPVRTAHRQPSEFVDPAILSYGRSPAPVKGAGKESADASKTMAVPKASSAATPSALPTATPTSATAATPPTPVKSMLAKAAENLPSNSSPFNGEAGKSSSSRKPEHVRDTNKNVDSRQASTSQVIPGDGTQEAGQNDTNSKKKVRRGQKKKGTEQPPPVMNFEVFRNGNDMSGSVRRGKGWRQTPLLQPSPQSANSPQLSGGKKKSRREIDHDKEVSQNGWATEDVTDIQELEEFDFEANHRLFDKKSVFEGLRMGDTTADEDRLVGHNKVPARPGTYGGKNLHPTENVLSPSLGPKLNGNGNELDSTSDADTELNFAANGGRSSSRHSATRTTTKKQPSRQNSNQVDPKPHPLSASMSSDRAMSRSRISLPGRTGKSIPSLTTSPMPDRTQSPHSALSTTRTYAPSALSSRVRESHLAIYPSMTPCPVLHPSALETLEAETISRYGLTSNAITESAARCIAETAMSVFHSTSSSRRGSRANTLRGSYSSHLPTSQPPTFAAAPPVVVIIAGNHAIGARAVAAARHLVSRKTQIILAEAQYESSETQSPEMKTQTAILKRMAKSGAAIKRGPWRRATSYIKNLPSPPAVIIDALLAGSTYESLLDTSNTAHGTAAQSEVKEMIEWANRSRAPVLSIGCPSGVSGLDGETTVMEGEPLAVRPAKVLCLAAPMQGVLDALKGGERWDVSLGDVGVNIALRAEEAVAFGGQWAVEVRFLEEDGVGEV</sequence>
<feature type="compositionally biased region" description="Basic residues" evidence="5">
    <location>
        <begin position="253"/>
        <end position="262"/>
    </location>
</feature>
<comment type="caution">
    <text evidence="8">The sequence shown here is derived from an EMBL/GenBank/DDBJ whole genome shotgun (WGS) entry which is preliminary data.</text>
</comment>
<gene>
    <name evidence="8" type="primary">EDC3</name>
    <name evidence="8" type="ORF">LTR09_011898</name>
</gene>